<comment type="similarity">
    <text evidence="8">Belongs to the DNA mismatch repair MutS family. MutS2 subfamily.</text>
</comment>
<comment type="subunit">
    <text evidence="8">Homodimer. Binds to stalled ribosomes, contacting rRNA.</text>
</comment>
<feature type="binding site" evidence="8">
    <location>
        <begin position="332"/>
        <end position="339"/>
    </location>
    <ligand>
        <name>ATP</name>
        <dbReference type="ChEBI" id="CHEBI:30616"/>
    </ligand>
</feature>
<dbReference type="InterPro" id="IPR045076">
    <property type="entry name" value="MutS"/>
</dbReference>
<evidence type="ECO:0000256" key="9">
    <source>
        <dbReference type="SAM" id="Coils"/>
    </source>
</evidence>
<evidence type="ECO:0000256" key="3">
    <source>
        <dbReference type="ARBA" id="ARBA00022741"/>
    </source>
</evidence>
<keyword evidence="9" id="KW-0175">Coiled coil</keyword>
<dbReference type="SUPFAM" id="SSF48334">
    <property type="entry name" value="DNA repair protein MutS, domain III"/>
    <property type="match status" value="1"/>
</dbReference>
<dbReference type="CDD" id="cd03280">
    <property type="entry name" value="ABC_MutS2"/>
    <property type="match status" value="1"/>
</dbReference>
<dbReference type="SMART" id="SM00463">
    <property type="entry name" value="SMR"/>
    <property type="match status" value="1"/>
</dbReference>
<evidence type="ECO:0000313" key="12">
    <source>
        <dbReference type="Proteomes" id="UP000466848"/>
    </source>
</evidence>
<dbReference type="Pfam" id="PF00488">
    <property type="entry name" value="MutS_V"/>
    <property type="match status" value="1"/>
</dbReference>
<dbReference type="InterPro" id="IPR036063">
    <property type="entry name" value="Smr_dom_sf"/>
</dbReference>
<dbReference type="EMBL" id="CP048649">
    <property type="protein sequence ID" value="QIB70083.1"/>
    <property type="molecule type" value="Genomic_DNA"/>
</dbReference>
<dbReference type="Proteomes" id="UP000466848">
    <property type="component" value="Chromosome"/>
</dbReference>
<comment type="function">
    <text evidence="8">Acts as a ribosome collision sensor, splitting the ribosome into its 2 subunits. Detects stalled/collided 70S ribosomes which it binds and splits by an ATP-hydrolysis driven conformational change. Acts upstream of the ribosome quality control system (RQC), a ribosome-associated complex that mediates the extraction of incompletely synthesized nascent chains from stalled ribosomes and their subsequent degradation. Probably generates substrates for RQC.</text>
</comment>
<dbReference type="InterPro" id="IPR000432">
    <property type="entry name" value="DNA_mismatch_repair_MutS_C"/>
</dbReference>
<evidence type="ECO:0000259" key="10">
    <source>
        <dbReference type="PROSITE" id="PS50828"/>
    </source>
</evidence>
<dbReference type="NCBIfam" id="TIGR01069">
    <property type="entry name" value="mutS2"/>
    <property type="match status" value="1"/>
</dbReference>
<dbReference type="InterPro" id="IPR036187">
    <property type="entry name" value="DNA_mismatch_repair_MutS_sf"/>
</dbReference>
<dbReference type="InterPro" id="IPR002625">
    <property type="entry name" value="Smr_dom"/>
</dbReference>
<feature type="domain" description="Smr" evidence="10">
    <location>
        <begin position="716"/>
        <end position="791"/>
    </location>
</feature>
<dbReference type="Gene3D" id="3.40.50.300">
    <property type="entry name" value="P-loop containing nucleotide triphosphate hydrolases"/>
    <property type="match status" value="1"/>
</dbReference>
<dbReference type="EC" id="3.1.-.-" evidence="8"/>
<keyword evidence="7 8" id="KW-0238">DNA-binding</keyword>
<proteinExistence type="inferred from homology"/>
<dbReference type="KEGG" id="abut:Ami103574_12625"/>
<dbReference type="GO" id="GO:0072344">
    <property type="term" value="P:rescue of stalled ribosome"/>
    <property type="evidence" value="ECO:0007669"/>
    <property type="project" value="UniProtKB-UniRule"/>
</dbReference>
<dbReference type="InterPro" id="IPR027417">
    <property type="entry name" value="P-loop_NTPase"/>
</dbReference>
<evidence type="ECO:0000256" key="6">
    <source>
        <dbReference type="ARBA" id="ARBA00022884"/>
    </source>
</evidence>
<keyword evidence="8 11" id="KW-0255">Endonuclease</keyword>
<dbReference type="PANTHER" id="PTHR48466">
    <property type="entry name" value="OS10G0509000 PROTEIN-RELATED"/>
    <property type="match status" value="1"/>
</dbReference>
<dbReference type="Pfam" id="PF20297">
    <property type="entry name" value="MSSS"/>
    <property type="match status" value="1"/>
</dbReference>
<dbReference type="SMART" id="SM00534">
    <property type="entry name" value="MUTSac"/>
    <property type="match status" value="1"/>
</dbReference>
<keyword evidence="4 8" id="KW-0378">Hydrolase</keyword>
<dbReference type="GO" id="GO:0043023">
    <property type="term" value="F:ribosomal large subunit binding"/>
    <property type="evidence" value="ECO:0007669"/>
    <property type="project" value="UniProtKB-UniRule"/>
</dbReference>
<dbReference type="Gene3D" id="3.30.1370.110">
    <property type="match status" value="1"/>
</dbReference>
<dbReference type="PANTHER" id="PTHR48466:SF2">
    <property type="entry name" value="OS10G0509000 PROTEIN"/>
    <property type="match status" value="1"/>
</dbReference>
<evidence type="ECO:0000313" key="11">
    <source>
        <dbReference type="EMBL" id="QIB70083.1"/>
    </source>
</evidence>
<keyword evidence="12" id="KW-1185">Reference proteome</keyword>
<evidence type="ECO:0000256" key="4">
    <source>
        <dbReference type="ARBA" id="ARBA00022801"/>
    </source>
</evidence>
<evidence type="ECO:0000256" key="1">
    <source>
        <dbReference type="ARBA" id="ARBA00022722"/>
    </source>
</evidence>
<reference evidence="11 12" key="1">
    <citation type="submission" date="2020-02" db="EMBL/GenBank/DDBJ databases">
        <authorList>
            <person name="Kim Y.B."/>
            <person name="Roh S.W."/>
        </authorList>
    </citation>
    <scope>NUCLEOTIDE SEQUENCE [LARGE SCALE GENOMIC DNA]</scope>
    <source>
        <strain evidence="11 12">DSM 103574</strain>
    </source>
</reference>
<dbReference type="AlphaFoldDB" id="A0A858BVW1"/>
<name>A0A858BVW1_9FIRM</name>
<sequence>MNEKTYRVLEYDKIIQRLKGEAASEMTKEIISQLRPQLDGGLIEELLAETSEAVSVIVHKGPLPLGSFYDVEGSLHLARKGGTLTMKQLLEVLYNLRVAREVVSFLKTDLPQLPIIHEMSDLLSVQRRLEDNIDRCILSEDEMSDNASPELKQIRRSILRQNEAVKAKLNHILASSDNKTLLQDAIVTMRQGRYVIPVKQENKNRFPGIVHDQSSTGATLFIEPQAIVVLNNELRELELAEKKEIQRILAELSANVAEHFHPLLNNQKLLVKLDFIFAKGRLSVQYKGADAQISQEGWLDIKKGRHPLLDAKKVVPINVSLGGDYNTLVITGPNTGGKTVTLKTVGLLAMMTQSGLHIPAGSGTVMPIFEKIYADIGDEQSIEQSLSTFSSHLNNIVNIVEEADGATLVLVDELGAGTDPTEGAALAIAVLEDLYNKGAHTIATTHYTELKKYAIEREGVQNASMEFNVETLSPTYRLTIGIPGKSNAFEISEKLGLPERIIRKARALLDKGDLEFENVISSIEEDKKRAEAERDEAIAINLEMKKQREELERRLKKLEEQKEKILTKARDEARDILKEAKEVTEDAQKQLKDLDKMDSMAERHARLSDSKRRIREADNKYRETIQVPENYAPVTIDQLKIGDRVKVLTLGQNGEILSLPDDRGELLVQVGLLKANVNVKNLMLIHDGGKKKKPAPGRSKYGSMYKSKAQDISLSVNVRGKNLEDALMDVDKYLDDAYMAGLKEVTVIHGRGEGILRNGLQDMFKRHKHVEGYRKGAFNEGGDGVTVVTLK</sequence>
<dbReference type="GO" id="GO:0006298">
    <property type="term" value="P:mismatch repair"/>
    <property type="evidence" value="ECO:0007669"/>
    <property type="project" value="InterPro"/>
</dbReference>
<dbReference type="GO" id="GO:0045910">
    <property type="term" value="P:negative regulation of DNA recombination"/>
    <property type="evidence" value="ECO:0007669"/>
    <property type="project" value="InterPro"/>
</dbReference>
<accession>A0A858BVW1</accession>
<comment type="function">
    <text evidence="8">Endonuclease that is involved in the suppression of homologous recombination and thus may have a key role in the control of bacterial genetic diversity.</text>
</comment>
<keyword evidence="1 8" id="KW-0540">Nuclease</keyword>
<feature type="coiled-coil region" evidence="9">
    <location>
        <begin position="520"/>
        <end position="597"/>
    </location>
</feature>
<dbReference type="SUPFAM" id="SSF52540">
    <property type="entry name" value="P-loop containing nucleoside triphosphate hydrolases"/>
    <property type="match status" value="1"/>
</dbReference>
<dbReference type="SMART" id="SM00533">
    <property type="entry name" value="MUTSd"/>
    <property type="match status" value="1"/>
</dbReference>
<evidence type="ECO:0000256" key="7">
    <source>
        <dbReference type="ARBA" id="ARBA00023125"/>
    </source>
</evidence>
<dbReference type="GO" id="GO:0005524">
    <property type="term" value="F:ATP binding"/>
    <property type="evidence" value="ECO:0007669"/>
    <property type="project" value="UniProtKB-UniRule"/>
</dbReference>
<dbReference type="InterPro" id="IPR005747">
    <property type="entry name" value="MutS2"/>
</dbReference>
<dbReference type="GO" id="GO:0004519">
    <property type="term" value="F:endonuclease activity"/>
    <property type="evidence" value="ECO:0007669"/>
    <property type="project" value="UniProtKB-UniRule"/>
</dbReference>
<evidence type="ECO:0000256" key="2">
    <source>
        <dbReference type="ARBA" id="ARBA00022730"/>
    </source>
</evidence>
<organism evidence="11 12">
    <name type="scientific">Aminipila butyrica</name>
    <dbReference type="NCBI Taxonomy" id="433296"/>
    <lineage>
        <taxon>Bacteria</taxon>
        <taxon>Bacillati</taxon>
        <taxon>Bacillota</taxon>
        <taxon>Clostridia</taxon>
        <taxon>Peptostreptococcales</taxon>
        <taxon>Anaerovoracaceae</taxon>
        <taxon>Aminipila</taxon>
    </lineage>
</organism>
<gene>
    <name evidence="8" type="primary">mutS2</name>
    <name evidence="8" type="synonym">rqcU</name>
    <name evidence="11" type="ORF">Ami103574_12625</name>
</gene>
<dbReference type="PROSITE" id="PS50828">
    <property type="entry name" value="SMR"/>
    <property type="match status" value="1"/>
</dbReference>
<dbReference type="HAMAP" id="MF_00092">
    <property type="entry name" value="MutS2"/>
    <property type="match status" value="1"/>
</dbReference>
<dbReference type="GO" id="GO:0016887">
    <property type="term" value="F:ATP hydrolysis activity"/>
    <property type="evidence" value="ECO:0007669"/>
    <property type="project" value="InterPro"/>
</dbReference>
<keyword evidence="6 8" id="KW-0694">RNA-binding</keyword>
<dbReference type="InterPro" id="IPR007696">
    <property type="entry name" value="DNA_mismatch_repair_MutS_core"/>
</dbReference>
<dbReference type="FunFam" id="3.40.50.300:FF:000830">
    <property type="entry name" value="Endonuclease MutS2"/>
    <property type="match status" value="1"/>
</dbReference>
<dbReference type="GO" id="GO:0140664">
    <property type="term" value="F:ATP-dependent DNA damage sensor activity"/>
    <property type="evidence" value="ECO:0007669"/>
    <property type="project" value="InterPro"/>
</dbReference>
<evidence type="ECO:0000256" key="8">
    <source>
        <dbReference type="HAMAP-Rule" id="MF_00092"/>
    </source>
</evidence>
<dbReference type="EC" id="3.6.4.-" evidence="8"/>
<dbReference type="PROSITE" id="PS00486">
    <property type="entry name" value="DNA_MISMATCH_REPAIR_2"/>
    <property type="match status" value="1"/>
</dbReference>
<keyword evidence="3 8" id="KW-0547">Nucleotide-binding</keyword>
<dbReference type="Pfam" id="PF01713">
    <property type="entry name" value="Smr"/>
    <property type="match status" value="1"/>
</dbReference>
<keyword evidence="5 8" id="KW-0067">ATP-binding</keyword>
<protein>
    <recommendedName>
        <fullName evidence="8">Endonuclease MutS2</fullName>
        <ecNumber evidence="8">3.1.-.-</ecNumber>
    </recommendedName>
    <alternativeName>
        <fullName evidence="8">Ribosome-associated protein quality control-upstream factor</fullName>
        <shortName evidence="8">RQC-upstream factor</shortName>
        <shortName evidence="8">RqcU</shortName>
        <ecNumber evidence="8">3.6.4.-</ecNumber>
    </alternativeName>
</protein>
<dbReference type="GO" id="GO:0019843">
    <property type="term" value="F:rRNA binding"/>
    <property type="evidence" value="ECO:0007669"/>
    <property type="project" value="UniProtKB-UniRule"/>
</dbReference>
<dbReference type="SUPFAM" id="SSF160443">
    <property type="entry name" value="SMR domain-like"/>
    <property type="match status" value="1"/>
</dbReference>
<keyword evidence="2 8" id="KW-0699">rRNA-binding</keyword>
<dbReference type="GO" id="GO:0030983">
    <property type="term" value="F:mismatched DNA binding"/>
    <property type="evidence" value="ECO:0007669"/>
    <property type="project" value="InterPro"/>
</dbReference>
<dbReference type="PIRSF" id="PIRSF005814">
    <property type="entry name" value="MutS_YshD"/>
    <property type="match status" value="1"/>
</dbReference>
<evidence type="ECO:0000256" key="5">
    <source>
        <dbReference type="ARBA" id="ARBA00022840"/>
    </source>
</evidence>
<dbReference type="InterPro" id="IPR046893">
    <property type="entry name" value="MSSS"/>
</dbReference>
<dbReference type="RefSeq" id="WP_163067323.1">
    <property type="nucleotide sequence ID" value="NZ_CP048649.1"/>
</dbReference>